<dbReference type="OrthoDB" id="8250698at2759"/>
<dbReference type="PANTHER" id="PTHR11012:SF56">
    <property type="entry name" value="CHK KINASE-LIKE DOMAIN-CONTAINING PROTEIN-RELATED"/>
    <property type="match status" value="1"/>
</dbReference>
<keyword evidence="3" id="KW-1185">Reference proteome</keyword>
<dbReference type="AlphaFoldDB" id="A0A6P4F2E1"/>
<evidence type="ECO:0000259" key="1">
    <source>
        <dbReference type="SMART" id="SM00587"/>
    </source>
</evidence>
<evidence type="ECO:0000313" key="4">
    <source>
        <dbReference type="RefSeq" id="XP_016983174.1"/>
    </source>
</evidence>
<dbReference type="GeneID" id="108047488"/>
<proteinExistence type="predicted"/>
<accession>A0A6P4F2E1</accession>
<dbReference type="RefSeq" id="XP_016983174.1">
    <property type="nucleotide sequence ID" value="XM_017127685.1"/>
</dbReference>
<dbReference type="InterPro" id="IPR015897">
    <property type="entry name" value="CHK_kinase-like"/>
</dbReference>
<dbReference type="SUPFAM" id="SSF56112">
    <property type="entry name" value="Protein kinase-like (PK-like)"/>
    <property type="match status" value="1"/>
</dbReference>
<organism evidence="4">
    <name type="scientific">Drosophila rhopaloa</name>
    <name type="common">Fruit fly</name>
    <dbReference type="NCBI Taxonomy" id="1041015"/>
    <lineage>
        <taxon>Eukaryota</taxon>
        <taxon>Metazoa</taxon>
        <taxon>Ecdysozoa</taxon>
        <taxon>Arthropoda</taxon>
        <taxon>Hexapoda</taxon>
        <taxon>Insecta</taxon>
        <taxon>Pterygota</taxon>
        <taxon>Neoptera</taxon>
        <taxon>Endopterygota</taxon>
        <taxon>Diptera</taxon>
        <taxon>Brachycera</taxon>
        <taxon>Muscomorpha</taxon>
        <taxon>Ephydroidea</taxon>
        <taxon>Drosophilidae</taxon>
        <taxon>Drosophila</taxon>
        <taxon>Sophophora</taxon>
    </lineage>
</organism>
<dbReference type="EnsemblMetazoa" id="XM_017127685.2">
    <property type="protein sequence ID" value="XP_016983174.1"/>
    <property type="gene ID" value="LOC108047488"/>
</dbReference>
<name>A0A6P4F2E1_DRORH</name>
<sequence length="401" mass="45240">MEPENYSAAYFERALAKTYSCEKLRVENFHIEVVSQTGENFCSVIYRIALDFRRSPDGALESGKYILKDLLPIAAEVGSNEKDMFEQLLPALSAILDKAPTEFGEHKLSADCLLAEASAGKEIYILEDLGALGYGSFDRFQGLNLEDAKICLRKMAQFHGASMILFQNQPELIAKLSPSHYGNGLSDPFAKVIVLDGTEFAAEVFADELPEISKKMKAQIPDAYSKRIAKVVDPKKSSFNAVVHGDLWVNNMMFDKANKKAILVDFQNCFWGSPAIDLQFFFYTSIRQEVLLNQQDELLTQYYHSLQETLIHCGFREPLPTFDQLKNEMQRCLFYAYYAVSCELPICCASPETSADFSVHTFGDPEAMVKKRHQLFASERVRQTVKACLPQFDQQGILDTP</sequence>
<reference evidence="3" key="1">
    <citation type="journal article" date="2021" name="Elife">
        <title>Highly contiguous assemblies of 101 drosophilid genomes.</title>
        <authorList>
            <person name="Kim B.Y."/>
            <person name="Wang J.R."/>
            <person name="Miller D.E."/>
            <person name="Barmina O."/>
            <person name="Delaney E."/>
            <person name="Thompson A."/>
            <person name="Comeault A.A."/>
            <person name="Peede D."/>
            <person name="D'Agostino E.R."/>
            <person name="Pelaez J."/>
            <person name="Aguilar J.M."/>
            <person name="Haji D."/>
            <person name="Matsunaga T."/>
            <person name="Armstrong E.E."/>
            <person name="Zych M."/>
            <person name="Ogawa Y."/>
            <person name="Stamenkovic-Radak M."/>
            <person name="Jelic M."/>
            <person name="Veselinovic M.S."/>
            <person name="Tanaskovic M."/>
            <person name="Eric P."/>
            <person name="Gao J.J."/>
            <person name="Katoh T.K."/>
            <person name="Toda M.J."/>
            <person name="Watabe H."/>
            <person name="Watada M."/>
            <person name="Davis J.S."/>
            <person name="Moyle L.C."/>
            <person name="Manoli G."/>
            <person name="Bertolini E."/>
            <person name="Kostal V."/>
            <person name="Hawley R.S."/>
            <person name="Takahashi A."/>
            <person name="Jones C.D."/>
            <person name="Price D.K."/>
            <person name="Whiteman N."/>
            <person name="Kopp A."/>
            <person name="Matute D.R."/>
            <person name="Petrov D.A."/>
        </authorList>
    </citation>
    <scope>NUCLEOTIDE SEQUENCE [LARGE SCALE GENOMIC DNA]</scope>
</reference>
<reference evidence="4" key="2">
    <citation type="submission" date="2025-04" db="UniProtKB">
        <authorList>
            <consortium name="RefSeq"/>
        </authorList>
    </citation>
    <scope>IDENTIFICATION</scope>
</reference>
<protein>
    <submittedName>
        <fullName evidence="4">Uncharacterized protein LOC108047488</fullName>
    </submittedName>
</protein>
<feature type="domain" description="CHK kinase-like" evidence="1">
    <location>
        <begin position="124"/>
        <end position="312"/>
    </location>
</feature>
<reference evidence="2" key="3">
    <citation type="submission" date="2025-05" db="UniProtKB">
        <authorList>
            <consortium name="EnsemblMetazoa"/>
        </authorList>
    </citation>
    <scope>IDENTIFICATION</scope>
</reference>
<dbReference type="PANTHER" id="PTHR11012">
    <property type="entry name" value="PROTEIN KINASE-LIKE DOMAIN-CONTAINING"/>
    <property type="match status" value="1"/>
</dbReference>
<dbReference type="InterPro" id="IPR011009">
    <property type="entry name" value="Kinase-like_dom_sf"/>
</dbReference>
<dbReference type="InterPro" id="IPR004119">
    <property type="entry name" value="EcKL"/>
</dbReference>
<evidence type="ECO:0000313" key="3">
    <source>
        <dbReference type="Proteomes" id="UP001652680"/>
    </source>
</evidence>
<dbReference type="Pfam" id="PF02958">
    <property type="entry name" value="EcKL"/>
    <property type="match status" value="1"/>
</dbReference>
<dbReference type="Proteomes" id="UP001652680">
    <property type="component" value="Unassembled WGS sequence"/>
</dbReference>
<evidence type="ECO:0000313" key="2">
    <source>
        <dbReference type="EnsemblMetazoa" id="XP_016983174.1"/>
    </source>
</evidence>
<dbReference type="Gene3D" id="3.90.1200.10">
    <property type="match status" value="1"/>
</dbReference>
<gene>
    <name evidence="4" type="primary">LOC108047488</name>
    <name evidence="2" type="synonym">108047488</name>
</gene>
<dbReference type="SMART" id="SM00587">
    <property type="entry name" value="CHK"/>
    <property type="match status" value="1"/>
</dbReference>